<keyword evidence="2" id="KW-1185">Reference proteome</keyword>
<accession>A0A7Y0L922</accession>
<reference evidence="1 2" key="1">
    <citation type="submission" date="2020-04" db="EMBL/GenBank/DDBJ databases">
        <authorList>
            <person name="Zhang R."/>
            <person name="Schippers A."/>
        </authorList>
    </citation>
    <scope>NUCLEOTIDE SEQUENCE [LARGE SCALE GENOMIC DNA]</scope>
    <source>
        <strain evidence="1 2">DSM 109850</strain>
    </source>
</reference>
<protein>
    <submittedName>
        <fullName evidence="1">Uncharacterized protein</fullName>
    </submittedName>
</protein>
<evidence type="ECO:0000313" key="1">
    <source>
        <dbReference type="EMBL" id="NMP24750.1"/>
    </source>
</evidence>
<comment type="caution">
    <text evidence="1">The sequence shown here is derived from an EMBL/GenBank/DDBJ whole genome shotgun (WGS) entry which is preliminary data.</text>
</comment>
<dbReference type="EMBL" id="JABBVZ010000144">
    <property type="protein sequence ID" value="NMP24750.1"/>
    <property type="molecule type" value="Genomic_DNA"/>
</dbReference>
<proteinExistence type="predicted"/>
<name>A0A7Y0L922_9FIRM</name>
<gene>
    <name evidence="1" type="ORF">HIJ39_20795</name>
</gene>
<sequence length="145" mass="16763">MKNPIYNPGGMRMVIDTGHKTFDRYCDLVTTGNVCSHVQTSSFIRAYSDVACHGRISPPGHLRDFDLQLFRRLPHHVRWYIESVTMEEGAILYQFGHLRSDGHYQVDGFILTTRDYRFLRQFVINPRGGQRILDTVALYICEPVA</sequence>
<dbReference type="RefSeq" id="WP_169102957.1">
    <property type="nucleotide sequence ID" value="NZ_JABBVZ010000144.1"/>
</dbReference>
<organism evidence="1 2">
    <name type="scientific">Sulfobacillus harzensis</name>
    <dbReference type="NCBI Taxonomy" id="2729629"/>
    <lineage>
        <taxon>Bacteria</taxon>
        <taxon>Bacillati</taxon>
        <taxon>Bacillota</taxon>
        <taxon>Clostridia</taxon>
        <taxon>Eubacteriales</taxon>
        <taxon>Clostridiales Family XVII. Incertae Sedis</taxon>
        <taxon>Sulfobacillus</taxon>
    </lineage>
</organism>
<evidence type="ECO:0000313" key="2">
    <source>
        <dbReference type="Proteomes" id="UP000533476"/>
    </source>
</evidence>
<dbReference type="AlphaFoldDB" id="A0A7Y0L922"/>
<dbReference type="Proteomes" id="UP000533476">
    <property type="component" value="Unassembled WGS sequence"/>
</dbReference>